<dbReference type="Pfam" id="PF01909">
    <property type="entry name" value="NTP_transf_2"/>
    <property type="match status" value="1"/>
</dbReference>
<dbReference type="Proteomes" id="UP000824049">
    <property type="component" value="Unassembled WGS sequence"/>
</dbReference>
<dbReference type="Gene3D" id="3.30.460.10">
    <property type="entry name" value="Beta Polymerase, domain 2"/>
    <property type="match status" value="1"/>
</dbReference>
<reference evidence="2" key="2">
    <citation type="submission" date="2021-04" db="EMBL/GenBank/DDBJ databases">
        <authorList>
            <person name="Gilroy R."/>
        </authorList>
    </citation>
    <scope>NUCLEOTIDE SEQUENCE</scope>
    <source>
        <strain evidence="2">CHK179-28034</strain>
    </source>
</reference>
<dbReference type="PANTHER" id="PTHR33933:SF1">
    <property type="entry name" value="PROTEIN ADENYLYLTRANSFERASE MNTA-RELATED"/>
    <property type="match status" value="1"/>
</dbReference>
<protein>
    <submittedName>
        <fullName evidence="2">Nucleotidyltransferase domain-containing protein</fullName>
    </submittedName>
</protein>
<feature type="domain" description="Polymerase nucleotidyl transferase" evidence="1">
    <location>
        <begin position="13"/>
        <end position="80"/>
    </location>
</feature>
<accession>A0A9D2EMI4</accession>
<dbReference type="SUPFAM" id="SSF81301">
    <property type="entry name" value="Nucleotidyltransferase"/>
    <property type="match status" value="1"/>
</dbReference>
<dbReference type="PANTHER" id="PTHR33933">
    <property type="entry name" value="NUCLEOTIDYLTRANSFERASE"/>
    <property type="match status" value="1"/>
</dbReference>
<name>A0A9D2EMI4_9FIRM</name>
<proteinExistence type="predicted"/>
<dbReference type="InterPro" id="IPR002934">
    <property type="entry name" value="Polymerase_NTP_transf_dom"/>
</dbReference>
<reference evidence="2" key="1">
    <citation type="journal article" date="2021" name="PeerJ">
        <title>Extensive microbial diversity within the chicken gut microbiome revealed by metagenomics and culture.</title>
        <authorList>
            <person name="Gilroy R."/>
            <person name="Ravi A."/>
            <person name="Getino M."/>
            <person name="Pursley I."/>
            <person name="Horton D.L."/>
            <person name="Alikhan N.F."/>
            <person name="Baker D."/>
            <person name="Gharbi K."/>
            <person name="Hall N."/>
            <person name="Watson M."/>
            <person name="Adriaenssens E.M."/>
            <person name="Foster-Nyarko E."/>
            <person name="Jarju S."/>
            <person name="Secka A."/>
            <person name="Antonio M."/>
            <person name="Oren A."/>
            <person name="Chaudhuri R.R."/>
            <person name="La Ragione R."/>
            <person name="Hildebrand F."/>
            <person name="Pallen M.J."/>
        </authorList>
    </citation>
    <scope>NUCLEOTIDE SEQUENCE</scope>
    <source>
        <strain evidence="2">CHK179-28034</strain>
    </source>
</reference>
<evidence type="ECO:0000259" key="1">
    <source>
        <dbReference type="Pfam" id="PF01909"/>
    </source>
</evidence>
<dbReference type="GO" id="GO:0016779">
    <property type="term" value="F:nucleotidyltransferase activity"/>
    <property type="evidence" value="ECO:0007669"/>
    <property type="project" value="InterPro"/>
</dbReference>
<dbReference type="CDD" id="cd05403">
    <property type="entry name" value="NT_KNTase_like"/>
    <property type="match status" value="1"/>
</dbReference>
<gene>
    <name evidence="2" type="ORF">H9968_08080</name>
</gene>
<evidence type="ECO:0000313" key="3">
    <source>
        <dbReference type="Proteomes" id="UP000824049"/>
    </source>
</evidence>
<organism evidence="2 3">
    <name type="scientific">Candidatus Anaerobutyricum stercoris</name>
    <dbReference type="NCBI Taxonomy" id="2838457"/>
    <lineage>
        <taxon>Bacteria</taxon>
        <taxon>Bacillati</taxon>
        <taxon>Bacillota</taxon>
        <taxon>Clostridia</taxon>
        <taxon>Lachnospirales</taxon>
        <taxon>Lachnospiraceae</taxon>
        <taxon>Anaerobutyricum</taxon>
    </lineage>
</organism>
<comment type="caution">
    <text evidence="2">The sequence shown here is derived from an EMBL/GenBank/DDBJ whole genome shotgun (WGS) entry which is preliminary data.</text>
</comment>
<sequence>MAENISMILENYTNDLCKIYGNHLKKIILYGSYARGDNRKNSDIDIMILVDLQDEQMEALSDVLSEHDFAENGTKEDLVMHRLAVAREDLDKAYILLDLKKYRGANNRAY</sequence>
<dbReference type="InterPro" id="IPR043519">
    <property type="entry name" value="NT_sf"/>
</dbReference>
<evidence type="ECO:0000313" key="2">
    <source>
        <dbReference type="EMBL" id="HIZ39866.1"/>
    </source>
</evidence>
<dbReference type="InterPro" id="IPR052548">
    <property type="entry name" value="Type_VII_TA_antitoxin"/>
</dbReference>
<dbReference type="EMBL" id="DXBR01000071">
    <property type="protein sequence ID" value="HIZ39866.1"/>
    <property type="molecule type" value="Genomic_DNA"/>
</dbReference>
<dbReference type="AlphaFoldDB" id="A0A9D2EMI4"/>